<dbReference type="Pfam" id="PF10262">
    <property type="entry name" value="Rdx"/>
    <property type="match status" value="1"/>
</dbReference>
<name>A0ABY4CJS7_9BACL</name>
<evidence type="ECO:0000313" key="3">
    <source>
        <dbReference type="Proteomes" id="UP000830167"/>
    </source>
</evidence>
<sequence>MPKAVSLTDSLVKFYKDRITEIALIPSSGGVFEVTVGDQLVFSKKQTERFPEAGEVEKQLEQIVPKE</sequence>
<evidence type="ECO:0000256" key="1">
    <source>
        <dbReference type="ARBA" id="ARBA00023284"/>
    </source>
</evidence>
<dbReference type="Gene3D" id="3.40.30.10">
    <property type="entry name" value="Glutaredoxin"/>
    <property type="match status" value="1"/>
</dbReference>
<protein>
    <submittedName>
        <fullName evidence="2">Rdx family protein</fullName>
    </submittedName>
</protein>
<reference evidence="2" key="1">
    <citation type="submission" date="2021-12" db="EMBL/GenBank/DDBJ databases">
        <title>Alicyclobacillaceae gen. nov., sp. nov., isolated from chalcocite enrichment system.</title>
        <authorList>
            <person name="Jiang Z."/>
        </authorList>
    </citation>
    <scope>NUCLEOTIDE SEQUENCE</scope>
    <source>
        <strain evidence="2">MYW30-H2</strain>
    </source>
</reference>
<dbReference type="InterPro" id="IPR011893">
    <property type="entry name" value="Selenoprotein_Rdx-typ"/>
</dbReference>
<keyword evidence="1" id="KW-0676">Redox-active center</keyword>
<keyword evidence="3" id="KW-1185">Reference proteome</keyword>
<gene>
    <name evidence="2" type="ORF">LSG31_22225</name>
</gene>
<organism evidence="2 3">
    <name type="scientific">Fodinisporobacter ferrooxydans</name>
    <dbReference type="NCBI Taxonomy" id="2901836"/>
    <lineage>
        <taxon>Bacteria</taxon>
        <taxon>Bacillati</taxon>
        <taxon>Bacillota</taxon>
        <taxon>Bacilli</taxon>
        <taxon>Bacillales</taxon>
        <taxon>Alicyclobacillaceae</taxon>
        <taxon>Fodinisporobacter</taxon>
    </lineage>
</organism>
<dbReference type="Proteomes" id="UP000830167">
    <property type="component" value="Chromosome"/>
</dbReference>
<evidence type="ECO:0000313" key="2">
    <source>
        <dbReference type="EMBL" id="UOF90539.1"/>
    </source>
</evidence>
<proteinExistence type="predicted"/>
<dbReference type="NCBIfam" id="TIGR02174">
    <property type="entry name" value="CXXU_selWTH"/>
    <property type="match status" value="1"/>
</dbReference>
<dbReference type="EMBL" id="CP089291">
    <property type="protein sequence ID" value="UOF90539.1"/>
    <property type="molecule type" value="Genomic_DNA"/>
</dbReference>
<dbReference type="InterPro" id="IPR036249">
    <property type="entry name" value="Thioredoxin-like_sf"/>
</dbReference>
<accession>A0ABY4CJS7</accession>
<dbReference type="SUPFAM" id="SSF52833">
    <property type="entry name" value="Thioredoxin-like"/>
    <property type="match status" value="1"/>
</dbReference>